<dbReference type="GO" id="GO:0016740">
    <property type="term" value="F:transferase activity"/>
    <property type="evidence" value="ECO:0007669"/>
    <property type="project" value="UniProtKB-KW"/>
</dbReference>
<dbReference type="Proteomes" id="UP000325614">
    <property type="component" value="Chromosome"/>
</dbReference>
<feature type="region of interest" description="Disordered" evidence="4">
    <location>
        <begin position="140"/>
        <end position="172"/>
    </location>
</feature>
<proteinExistence type="predicted"/>
<dbReference type="SUPFAM" id="SSF110857">
    <property type="entry name" value="Gamma-glutamyl cyclotransferase-like"/>
    <property type="match status" value="1"/>
</dbReference>
<feature type="active site" description="Proton acceptor" evidence="2">
    <location>
        <position position="73"/>
    </location>
</feature>
<keyword evidence="5" id="KW-0808">Transferase</keyword>
<name>A0A5P9JYF2_9HYPH</name>
<keyword evidence="6" id="KW-1185">Reference proteome</keyword>
<evidence type="ECO:0000313" key="5">
    <source>
        <dbReference type="EMBL" id="QFU16778.1"/>
    </source>
</evidence>
<dbReference type="GO" id="GO:0003839">
    <property type="term" value="F:gamma-glutamylcyclotransferase activity"/>
    <property type="evidence" value="ECO:0007669"/>
    <property type="project" value="InterPro"/>
</dbReference>
<dbReference type="Gene3D" id="3.10.490.10">
    <property type="entry name" value="Gamma-glutamyl cyclotransferase-like"/>
    <property type="match status" value="1"/>
</dbReference>
<dbReference type="KEGG" id="mico:GDR74_11370"/>
<organism evidence="5 6">
    <name type="scientific">Microvirga thermotolerans</name>
    <dbReference type="NCBI Taxonomy" id="2651334"/>
    <lineage>
        <taxon>Bacteria</taxon>
        <taxon>Pseudomonadati</taxon>
        <taxon>Pseudomonadota</taxon>
        <taxon>Alphaproteobacteria</taxon>
        <taxon>Hyphomicrobiales</taxon>
        <taxon>Methylobacteriaceae</taxon>
        <taxon>Microvirga</taxon>
    </lineage>
</organism>
<keyword evidence="1" id="KW-0456">Lyase</keyword>
<feature type="binding site" evidence="3">
    <location>
        <begin position="4"/>
        <end position="9"/>
    </location>
    <ligand>
        <name>substrate</name>
    </ligand>
</feature>
<evidence type="ECO:0000256" key="2">
    <source>
        <dbReference type="PIRSR" id="PIRSR617939-1"/>
    </source>
</evidence>
<reference evidence="5 6" key="1">
    <citation type="submission" date="2019-10" db="EMBL/GenBank/DDBJ databases">
        <title>Isolation, Identification of Microvirga thermotolerans HR1, a novel thermophilic bacterium and Comparative Genomics of the genus Microvirga.</title>
        <authorList>
            <person name="Li J."/>
            <person name="Zhang W."/>
            <person name="Lin M."/>
            <person name="Wang J."/>
        </authorList>
    </citation>
    <scope>NUCLEOTIDE SEQUENCE [LARGE SCALE GENOMIC DNA]</scope>
    <source>
        <strain evidence="5 6">HR1</strain>
    </source>
</reference>
<gene>
    <name evidence="5" type="ORF">GDR74_11370</name>
</gene>
<dbReference type="InterPro" id="IPR013024">
    <property type="entry name" value="GGCT-like"/>
</dbReference>
<dbReference type="EMBL" id="CP045423">
    <property type="protein sequence ID" value="QFU16778.1"/>
    <property type="molecule type" value="Genomic_DNA"/>
</dbReference>
<evidence type="ECO:0000256" key="4">
    <source>
        <dbReference type="SAM" id="MobiDB-lite"/>
    </source>
</evidence>
<dbReference type="PANTHER" id="PTHR12935:SF0">
    <property type="entry name" value="GAMMA-GLUTAMYLCYCLOTRANSFERASE"/>
    <property type="match status" value="1"/>
</dbReference>
<evidence type="ECO:0000256" key="1">
    <source>
        <dbReference type="ARBA" id="ARBA00023239"/>
    </source>
</evidence>
<sequence length="172" mass="19126">MPLYFAYGSNMDLAAMARRCPASRPVGTGRLMRHRFFVSSDGYASVMRDPRATVWGLLWDLALADVPALDRYESLATGLYAKVVQPVLTEQGPRRALVYVGRSHRPGVPKSGYMESVVEAAEAAGLDRDYLQSLRRWLPAQAQQPPAERAPPKVRPRWDAPEGLPGRPRAPR</sequence>
<dbReference type="InterPro" id="IPR017939">
    <property type="entry name" value="G-Glutamylcylcotransferase"/>
</dbReference>
<accession>A0A5P9JYF2</accession>
<protein>
    <submittedName>
        <fullName evidence="5">Gamma-glutamylcyclotransferase</fullName>
    </submittedName>
</protein>
<evidence type="ECO:0000313" key="6">
    <source>
        <dbReference type="Proteomes" id="UP000325614"/>
    </source>
</evidence>
<dbReference type="Pfam" id="PF13772">
    <property type="entry name" value="AIG2_2"/>
    <property type="match status" value="1"/>
</dbReference>
<dbReference type="InterPro" id="IPR036568">
    <property type="entry name" value="GGCT-like_sf"/>
</dbReference>
<dbReference type="AlphaFoldDB" id="A0A5P9JYF2"/>
<dbReference type="PANTHER" id="PTHR12935">
    <property type="entry name" value="GAMMA-GLUTAMYLCYCLOTRANSFERASE"/>
    <property type="match status" value="1"/>
</dbReference>
<feature type="binding site" evidence="3">
    <location>
        <position position="113"/>
    </location>
    <ligand>
        <name>substrate</name>
    </ligand>
</feature>
<evidence type="ECO:0000256" key="3">
    <source>
        <dbReference type="PIRSR" id="PIRSR617939-2"/>
    </source>
</evidence>
<dbReference type="CDD" id="cd06661">
    <property type="entry name" value="GGCT_like"/>
    <property type="match status" value="1"/>
</dbReference>